<feature type="region of interest" description="Disordered" evidence="1">
    <location>
        <begin position="78"/>
        <end position="107"/>
    </location>
</feature>
<protein>
    <submittedName>
        <fullName evidence="2">Uncharacterized protein</fullName>
    </submittedName>
</protein>
<dbReference type="GeneID" id="72070233"/>
<keyword evidence="3" id="KW-1185">Reference proteome</keyword>
<dbReference type="AlphaFoldDB" id="A0A9Q8QLT4"/>
<evidence type="ECO:0000313" key="2">
    <source>
        <dbReference type="EMBL" id="UNI22393.1"/>
    </source>
</evidence>
<dbReference type="Proteomes" id="UP000829364">
    <property type="component" value="Chromosome 8"/>
</dbReference>
<evidence type="ECO:0000313" key="3">
    <source>
        <dbReference type="Proteomes" id="UP000829364"/>
    </source>
</evidence>
<proteinExistence type="predicted"/>
<dbReference type="EMBL" id="CP086361">
    <property type="protein sequence ID" value="UNI22393.1"/>
    <property type="molecule type" value="Genomic_DNA"/>
</dbReference>
<organism evidence="2 3">
    <name type="scientific">Purpureocillium takamizusanense</name>
    <dbReference type="NCBI Taxonomy" id="2060973"/>
    <lineage>
        <taxon>Eukaryota</taxon>
        <taxon>Fungi</taxon>
        <taxon>Dikarya</taxon>
        <taxon>Ascomycota</taxon>
        <taxon>Pezizomycotina</taxon>
        <taxon>Sordariomycetes</taxon>
        <taxon>Hypocreomycetidae</taxon>
        <taxon>Hypocreales</taxon>
        <taxon>Ophiocordycipitaceae</taxon>
        <taxon>Purpureocillium</taxon>
    </lineage>
</organism>
<reference evidence="2" key="1">
    <citation type="submission" date="2021-11" db="EMBL/GenBank/DDBJ databases">
        <title>Purpureocillium_takamizusanense_genome.</title>
        <authorList>
            <person name="Nguyen N.-H."/>
        </authorList>
    </citation>
    <scope>NUCLEOTIDE SEQUENCE</scope>
    <source>
        <strain evidence="2">PT3</strain>
    </source>
</reference>
<name>A0A9Q8QLT4_9HYPO</name>
<evidence type="ECO:0000256" key="1">
    <source>
        <dbReference type="SAM" id="MobiDB-lite"/>
    </source>
</evidence>
<dbReference type="RefSeq" id="XP_047845874.1">
    <property type="nucleotide sequence ID" value="XM_047989869.1"/>
</dbReference>
<gene>
    <name evidence="2" type="ORF">JDV02_008285</name>
</gene>
<sequence>MIDGHLQGDARRHLEVQLRNGEWSWERASSCGTTQTGMRVQVPTHEAQAASMIKKAREASDWVQASLPGRGIFDMLSTCMHRDGPRGGGSDGHPSNQARTHRGTDAS</sequence>
<dbReference type="KEGG" id="ptkz:JDV02_008285"/>
<accession>A0A9Q8QLT4</accession>